<dbReference type="Pfam" id="PF24681">
    <property type="entry name" value="Kelch_KLHDC2_KLHL20_DRC7"/>
    <property type="match status" value="1"/>
</dbReference>
<dbReference type="Proteomes" id="UP000574390">
    <property type="component" value="Unassembled WGS sequence"/>
</dbReference>
<comment type="caution">
    <text evidence="3">The sequence shown here is derived from an EMBL/GenBank/DDBJ whole genome shotgun (WGS) entry which is preliminary data.</text>
</comment>
<accession>A0A7J6SC88</accession>
<evidence type="ECO:0000313" key="3">
    <source>
        <dbReference type="EMBL" id="KAF4730437.1"/>
    </source>
</evidence>
<evidence type="ECO:0008006" key="5">
    <source>
        <dbReference type="Google" id="ProtNLM"/>
    </source>
</evidence>
<keyword evidence="2" id="KW-0677">Repeat</keyword>
<reference evidence="3 4" key="1">
    <citation type="submission" date="2020-04" db="EMBL/GenBank/DDBJ databases">
        <title>Perkinsus olseni comparative genomics.</title>
        <authorList>
            <person name="Bogema D.R."/>
        </authorList>
    </citation>
    <scope>NUCLEOTIDE SEQUENCE [LARGE SCALE GENOMIC DNA]</scope>
    <source>
        <strain evidence="3">ATCC PRA-205</strain>
    </source>
</reference>
<dbReference type="EMBL" id="JABANM010015816">
    <property type="protein sequence ID" value="KAF4730437.1"/>
    <property type="molecule type" value="Genomic_DNA"/>
</dbReference>
<feature type="non-terminal residue" evidence="3">
    <location>
        <position position="176"/>
    </location>
</feature>
<evidence type="ECO:0000256" key="1">
    <source>
        <dbReference type="ARBA" id="ARBA00022441"/>
    </source>
</evidence>
<gene>
    <name evidence="3" type="ORF">FOZ62_030705</name>
</gene>
<dbReference type="InterPro" id="IPR011043">
    <property type="entry name" value="Gal_Oxase/kelch_b-propeller"/>
</dbReference>
<proteinExistence type="predicted"/>
<sequence>MPQPYAWVRLKNAGGTSVSPRSGHTITATPHGFICYGGMDGRRNDLGNPAPNSDLYILKLHPQYQYEWQMVELDPSSRTPPGRTLHTATCVTDDEIFFFGGIHSATPYQCLNDGWILDASCMEWKKLVFKASQTDKKSAGVRRLTGLIEEVVHNAEGGGRSRLGRPSIFAGRASKI</sequence>
<evidence type="ECO:0000313" key="4">
    <source>
        <dbReference type="Proteomes" id="UP000574390"/>
    </source>
</evidence>
<dbReference type="SUPFAM" id="SSF50965">
    <property type="entry name" value="Galactose oxidase, central domain"/>
    <property type="match status" value="1"/>
</dbReference>
<name>A0A7J6SC88_PEROL</name>
<protein>
    <recommendedName>
        <fullName evidence="5">Kelch domain containing 4</fullName>
    </recommendedName>
</protein>
<keyword evidence="1" id="KW-0880">Kelch repeat</keyword>
<evidence type="ECO:0000256" key="2">
    <source>
        <dbReference type="ARBA" id="ARBA00022737"/>
    </source>
</evidence>
<dbReference type="Gene3D" id="2.120.10.80">
    <property type="entry name" value="Kelch-type beta propeller"/>
    <property type="match status" value="1"/>
</dbReference>
<dbReference type="AlphaFoldDB" id="A0A7J6SC88"/>
<dbReference type="InterPro" id="IPR015915">
    <property type="entry name" value="Kelch-typ_b-propeller"/>
</dbReference>
<dbReference type="PANTHER" id="PTHR46228">
    <property type="entry name" value="KELCH DOMAIN-CONTAINING PROTEIN"/>
    <property type="match status" value="1"/>
</dbReference>
<organism evidence="3 4">
    <name type="scientific">Perkinsus olseni</name>
    <name type="common">Perkinsus atlanticus</name>
    <dbReference type="NCBI Taxonomy" id="32597"/>
    <lineage>
        <taxon>Eukaryota</taxon>
        <taxon>Sar</taxon>
        <taxon>Alveolata</taxon>
        <taxon>Perkinsozoa</taxon>
        <taxon>Perkinsea</taxon>
        <taxon>Perkinsida</taxon>
        <taxon>Perkinsidae</taxon>
        <taxon>Perkinsus</taxon>
    </lineage>
</organism>
<dbReference type="PANTHER" id="PTHR46228:SF2">
    <property type="entry name" value="KELCH REPEAT PROTEIN (AFU_ORTHOLOGUE AFUA_4G14350)"/>
    <property type="match status" value="1"/>
</dbReference>